<dbReference type="EMBL" id="JASPKY010000172">
    <property type="protein sequence ID" value="KAK9728104.1"/>
    <property type="molecule type" value="Genomic_DNA"/>
</dbReference>
<evidence type="ECO:0000313" key="3">
    <source>
        <dbReference type="Proteomes" id="UP001458880"/>
    </source>
</evidence>
<feature type="compositionally biased region" description="Polar residues" evidence="1">
    <location>
        <begin position="1"/>
        <end position="35"/>
    </location>
</feature>
<gene>
    <name evidence="2" type="ORF">QE152_g18121</name>
</gene>
<comment type="caution">
    <text evidence="2">The sequence shown here is derived from an EMBL/GenBank/DDBJ whole genome shotgun (WGS) entry which is preliminary data.</text>
</comment>
<dbReference type="Proteomes" id="UP001458880">
    <property type="component" value="Unassembled WGS sequence"/>
</dbReference>
<feature type="compositionally biased region" description="Acidic residues" evidence="1">
    <location>
        <begin position="47"/>
        <end position="68"/>
    </location>
</feature>
<sequence>MDSLPSTGKSEKTTITNDQTNKNQNSESYRSLTTSELEEKARSYMEGDSDGSIDYFDDAGSEWDDDSEELSHSENNLSKVEE</sequence>
<organism evidence="2 3">
    <name type="scientific">Popillia japonica</name>
    <name type="common">Japanese beetle</name>
    <dbReference type="NCBI Taxonomy" id="7064"/>
    <lineage>
        <taxon>Eukaryota</taxon>
        <taxon>Metazoa</taxon>
        <taxon>Ecdysozoa</taxon>
        <taxon>Arthropoda</taxon>
        <taxon>Hexapoda</taxon>
        <taxon>Insecta</taxon>
        <taxon>Pterygota</taxon>
        <taxon>Neoptera</taxon>
        <taxon>Endopterygota</taxon>
        <taxon>Coleoptera</taxon>
        <taxon>Polyphaga</taxon>
        <taxon>Scarabaeiformia</taxon>
        <taxon>Scarabaeidae</taxon>
        <taxon>Rutelinae</taxon>
        <taxon>Popillia</taxon>
    </lineage>
</organism>
<feature type="region of interest" description="Disordered" evidence="1">
    <location>
        <begin position="1"/>
        <end position="82"/>
    </location>
</feature>
<keyword evidence="3" id="KW-1185">Reference proteome</keyword>
<protein>
    <submittedName>
        <fullName evidence="2">Uncharacterized protein</fullName>
    </submittedName>
</protein>
<name>A0AAW1L004_POPJA</name>
<evidence type="ECO:0000256" key="1">
    <source>
        <dbReference type="SAM" id="MobiDB-lite"/>
    </source>
</evidence>
<proteinExistence type="predicted"/>
<reference evidence="2 3" key="1">
    <citation type="journal article" date="2024" name="BMC Genomics">
        <title>De novo assembly and annotation of Popillia japonica's genome with initial clues to its potential as an invasive pest.</title>
        <authorList>
            <person name="Cucini C."/>
            <person name="Boschi S."/>
            <person name="Funari R."/>
            <person name="Cardaioli E."/>
            <person name="Iannotti N."/>
            <person name="Marturano G."/>
            <person name="Paoli F."/>
            <person name="Bruttini M."/>
            <person name="Carapelli A."/>
            <person name="Frati F."/>
            <person name="Nardi F."/>
        </authorList>
    </citation>
    <scope>NUCLEOTIDE SEQUENCE [LARGE SCALE GENOMIC DNA]</scope>
    <source>
        <strain evidence="2">DMR45628</strain>
    </source>
</reference>
<evidence type="ECO:0000313" key="2">
    <source>
        <dbReference type="EMBL" id="KAK9728104.1"/>
    </source>
</evidence>
<feature type="compositionally biased region" description="Low complexity" evidence="1">
    <location>
        <begin position="73"/>
        <end position="82"/>
    </location>
</feature>
<accession>A0AAW1L004</accession>
<dbReference type="AlphaFoldDB" id="A0AAW1L004"/>